<keyword evidence="3" id="KW-0012">Acyltransferase</keyword>
<reference evidence="4" key="1">
    <citation type="submission" date="2023-07" db="EMBL/GenBank/DDBJ databases">
        <title>30 novel species of actinomycetes from the DSMZ collection.</title>
        <authorList>
            <person name="Nouioui I."/>
        </authorList>
    </citation>
    <scope>NUCLEOTIDE SEQUENCE [LARGE SCALE GENOMIC DNA]</scope>
    <source>
        <strain evidence="4">DSM 45834</strain>
    </source>
</reference>
<dbReference type="PANTHER" id="PTHR31435">
    <property type="entry name" value="PROTEIN NATD1"/>
    <property type="match status" value="1"/>
</dbReference>
<evidence type="ECO:0000259" key="1">
    <source>
        <dbReference type="PROSITE" id="PS51186"/>
    </source>
</evidence>
<dbReference type="Gene3D" id="3.40.630.30">
    <property type="match status" value="1"/>
</dbReference>
<dbReference type="RefSeq" id="WP_311558478.1">
    <property type="nucleotide sequence ID" value="NZ_JAVREJ010000015.1"/>
</dbReference>
<evidence type="ECO:0000313" key="3">
    <source>
        <dbReference type="EMBL" id="MDT0351979.1"/>
    </source>
</evidence>
<dbReference type="InterPro" id="IPR000182">
    <property type="entry name" value="GNAT_dom"/>
</dbReference>
<dbReference type="EC" id="2.3.1.-" evidence="3"/>
<feature type="domain" description="N-acetyltransferase" evidence="1">
    <location>
        <begin position="1"/>
        <end position="115"/>
    </location>
</feature>
<gene>
    <name evidence="3" type="ORF">RM445_20840</name>
</gene>
<sequence>MTTHTESTESTESGPTVLDVAERSRFEIHVDGRLAGFAQYRMKDPGLIVFTHTEIDDAYEGRGLGSTLVRAALDAASAGGLAVRPDCPFVRAYIARHPDAYLDLVPEELRARLDL</sequence>
<keyword evidence="3" id="KW-0808">Transferase</keyword>
<dbReference type="InterPro" id="IPR045057">
    <property type="entry name" value="Gcn5-rel_NAT"/>
</dbReference>
<accession>A0ABU2NDN7</accession>
<dbReference type="InterPro" id="IPR016181">
    <property type="entry name" value="Acyl_CoA_acyltransferase"/>
</dbReference>
<name>A0ABU2NDN7_9PSEU</name>
<organism evidence="3 4">
    <name type="scientific">Pseudonocardia charpentierae</name>
    <dbReference type="NCBI Taxonomy" id="3075545"/>
    <lineage>
        <taxon>Bacteria</taxon>
        <taxon>Bacillati</taxon>
        <taxon>Actinomycetota</taxon>
        <taxon>Actinomycetes</taxon>
        <taxon>Pseudonocardiales</taxon>
        <taxon>Pseudonocardiaceae</taxon>
        <taxon>Pseudonocardia</taxon>
    </lineage>
</organism>
<dbReference type="PANTHER" id="PTHR31435:SF10">
    <property type="entry name" value="BSR4717 PROTEIN"/>
    <property type="match status" value="1"/>
</dbReference>
<dbReference type="Pfam" id="PF14542">
    <property type="entry name" value="Acetyltransf_CG"/>
    <property type="match status" value="1"/>
</dbReference>
<feature type="domain" description="N-acetyltransferase" evidence="2">
    <location>
        <begin position="18"/>
        <end position="106"/>
    </location>
</feature>
<keyword evidence="4" id="KW-1185">Reference proteome</keyword>
<comment type="caution">
    <text evidence="3">The sequence shown here is derived from an EMBL/GenBank/DDBJ whole genome shotgun (WGS) entry which is preliminary data.</text>
</comment>
<dbReference type="PROSITE" id="PS51186">
    <property type="entry name" value="GNAT"/>
    <property type="match status" value="1"/>
</dbReference>
<evidence type="ECO:0000313" key="4">
    <source>
        <dbReference type="Proteomes" id="UP001183202"/>
    </source>
</evidence>
<dbReference type="EMBL" id="JAVREJ010000015">
    <property type="protein sequence ID" value="MDT0351979.1"/>
    <property type="molecule type" value="Genomic_DNA"/>
</dbReference>
<dbReference type="InterPro" id="IPR031165">
    <property type="entry name" value="GNAT_YJDJ"/>
</dbReference>
<dbReference type="SUPFAM" id="SSF55729">
    <property type="entry name" value="Acyl-CoA N-acyltransferases (Nat)"/>
    <property type="match status" value="1"/>
</dbReference>
<evidence type="ECO:0000259" key="2">
    <source>
        <dbReference type="PROSITE" id="PS51729"/>
    </source>
</evidence>
<protein>
    <submittedName>
        <fullName evidence="3">GNAT family N-acetyltransferase</fullName>
        <ecNumber evidence="3">2.3.1.-</ecNumber>
    </submittedName>
</protein>
<dbReference type="CDD" id="cd04301">
    <property type="entry name" value="NAT_SF"/>
    <property type="match status" value="1"/>
</dbReference>
<proteinExistence type="predicted"/>
<dbReference type="Proteomes" id="UP001183202">
    <property type="component" value="Unassembled WGS sequence"/>
</dbReference>
<dbReference type="GO" id="GO:0016746">
    <property type="term" value="F:acyltransferase activity"/>
    <property type="evidence" value="ECO:0007669"/>
    <property type="project" value="UniProtKB-KW"/>
</dbReference>
<dbReference type="PROSITE" id="PS51729">
    <property type="entry name" value="GNAT_YJDJ"/>
    <property type="match status" value="1"/>
</dbReference>